<feature type="domain" description="FAD dependent oxidoreductase" evidence="2">
    <location>
        <begin position="7"/>
        <end position="398"/>
    </location>
</feature>
<proteinExistence type="predicted"/>
<organism evidence="3 4">
    <name type="scientific">Xanthocytophaga flava</name>
    <dbReference type="NCBI Taxonomy" id="3048013"/>
    <lineage>
        <taxon>Bacteria</taxon>
        <taxon>Pseudomonadati</taxon>
        <taxon>Bacteroidota</taxon>
        <taxon>Cytophagia</taxon>
        <taxon>Cytophagales</taxon>
        <taxon>Rhodocytophagaceae</taxon>
        <taxon>Xanthocytophaga</taxon>
    </lineage>
</organism>
<dbReference type="Gene3D" id="3.30.9.10">
    <property type="entry name" value="D-Amino Acid Oxidase, subunit A, domain 2"/>
    <property type="match status" value="1"/>
</dbReference>
<dbReference type="PANTHER" id="PTHR13847:SF289">
    <property type="entry name" value="GLYCINE OXIDASE"/>
    <property type="match status" value="1"/>
</dbReference>
<gene>
    <name evidence="3" type="ORF">QNI16_35020</name>
</gene>
<dbReference type="Gene3D" id="3.50.50.60">
    <property type="entry name" value="FAD/NAD(P)-binding domain"/>
    <property type="match status" value="2"/>
</dbReference>
<reference evidence="3" key="1">
    <citation type="submission" date="2023-05" db="EMBL/GenBank/DDBJ databases">
        <authorList>
            <person name="Zhang X."/>
        </authorList>
    </citation>
    <scope>NUCLEOTIDE SEQUENCE</scope>
    <source>
        <strain evidence="3">YF14B1</strain>
    </source>
</reference>
<dbReference type="InterPro" id="IPR006076">
    <property type="entry name" value="FAD-dep_OxRdtase"/>
</dbReference>
<evidence type="ECO:0000259" key="2">
    <source>
        <dbReference type="Pfam" id="PF01266"/>
    </source>
</evidence>
<evidence type="ECO:0000313" key="4">
    <source>
        <dbReference type="Proteomes" id="UP001241110"/>
    </source>
</evidence>
<dbReference type="Proteomes" id="UP001241110">
    <property type="component" value="Unassembled WGS sequence"/>
</dbReference>
<dbReference type="GO" id="GO:0005737">
    <property type="term" value="C:cytoplasm"/>
    <property type="evidence" value="ECO:0007669"/>
    <property type="project" value="TreeGrafter"/>
</dbReference>
<evidence type="ECO:0000313" key="3">
    <source>
        <dbReference type="EMBL" id="MDJ1485746.1"/>
    </source>
</evidence>
<dbReference type="EMBL" id="JASJOS010000023">
    <property type="protein sequence ID" value="MDJ1485746.1"/>
    <property type="molecule type" value="Genomic_DNA"/>
</dbReference>
<dbReference type="PANTHER" id="PTHR13847">
    <property type="entry name" value="SARCOSINE DEHYDROGENASE-RELATED"/>
    <property type="match status" value="1"/>
</dbReference>
<dbReference type="SUPFAM" id="SSF51905">
    <property type="entry name" value="FAD/NAD(P)-binding domain"/>
    <property type="match status" value="1"/>
</dbReference>
<dbReference type="AlphaFoldDB" id="A0AAE3UAP5"/>
<dbReference type="RefSeq" id="WP_313988706.1">
    <property type="nucleotide sequence ID" value="NZ_JASJOS010000023.1"/>
</dbReference>
<accession>A0AAE3UAP5</accession>
<dbReference type="Pfam" id="PF01266">
    <property type="entry name" value="DAO"/>
    <property type="match status" value="1"/>
</dbReference>
<dbReference type="GO" id="GO:0016491">
    <property type="term" value="F:oxidoreductase activity"/>
    <property type="evidence" value="ECO:0007669"/>
    <property type="project" value="UniProtKB-KW"/>
</dbReference>
<protein>
    <submittedName>
        <fullName evidence="3">FAD-dependent oxidoreductase</fullName>
    </submittedName>
</protein>
<keyword evidence="1" id="KW-0560">Oxidoreductase</keyword>
<dbReference type="SUPFAM" id="SSF54373">
    <property type="entry name" value="FAD-linked reductases, C-terminal domain"/>
    <property type="match status" value="1"/>
</dbReference>
<comment type="caution">
    <text evidence="3">The sequence shown here is derived from an EMBL/GenBank/DDBJ whole genome shotgun (WGS) entry which is preliminary data.</text>
</comment>
<evidence type="ECO:0000256" key="1">
    <source>
        <dbReference type="ARBA" id="ARBA00023002"/>
    </source>
</evidence>
<dbReference type="InterPro" id="IPR036188">
    <property type="entry name" value="FAD/NAD-bd_sf"/>
</dbReference>
<name>A0AAE3UAP5_9BACT</name>
<sequence length="418" mass="45761">MATQKEIVIVGGGVIGLCSAYYLSQAGHQVTVLDKGDLGDGCSFGNAGMIVPSHFIPLAAPGMVAQGIKWMFNSESPFYVKPRLNLDLIQWGLKFYKMANDTHVKRSMPVLRDLNTISRNLYAEMAKQNEFAFAFESKGLLMLCKTDHMLEEEAHVAETAHGLGMEAKVLTKKEVDELEPEVKPDVLGGIFYPGDAHLHPNQLMKGLKAYLTKKGVRLQSNTIVSGFVSQKDHITEVVTNKGNIKADEVIIAGGSWSQEIVQQLGFRMPIQAGKGYSITIPLPAKKLHTPSILTEARVAITPMDNQLRVGGTMEIGGINQDIDLRRFGGIIKSLPKYLPDYQFDIPDKKQIWSGLRPCSPDGLPYIGRIQKFANAVVASGHAMMGLSLAPVTGQLVKEIVAGEKTSVDTTLLSPERYR</sequence>